<keyword evidence="15" id="KW-0966">Cell projection</keyword>
<keyword evidence="8 13" id="KW-0653">Protein transport</keyword>
<evidence type="ECO:0000256" key="5">
    <source>
        <dbReference type="ARBA" id="ARBA00022475"/>
    </source>
</evidence>
<comment type="similarity">
    <text evidence="2 13">Belongs to the type III secretion exporter family.</text>
</comment>
<evidence type="ECO:0000256" key="6">
    <source>
        <dbReference type="ARBA" id="ARBA00022692"/>
    </source>
</evidence>
<dbReference type="GO" id="GO:0044780">
    <property type="term" value="P:bacterial-type flagellum assembly"/>
    <property type="evidence" value="ECO:0007669"/>
    <property type="project" value="InterPro"/>
</dbReference>
<dbReference type="InterPro" id="IPR006136">
    <property type="entry name" value="FlhB"/>
</dbReference>
<keyword evidence="7 13" id="KW-1005">Bacterial flagellum biogenesis</keyword>
<dbReference type="AlphaFoldDB" id="A0A7V5NXY9"/>
<dbReference type="GO" id="GO:0009306">
    <property type="term" value="P:protein secretion"/>
    <property type="evidence" value="ECO:0007669"/>
    <property type="project" value="InterPro"/>
</dbReference>
<keyword evidence="15" id="KW-0282">Flagellum</keyword>
<comment type="caution">
    <text evidence="15">The sequence shown here is derived from an EMBL/GenBank/DDBJ whole genome shotgun (WGS) entry which is preliminary data.</text>
</comment>
<keyword evidence="6 13" id="KW-0812">Transmembrane</keyword>
<dbReference type="Gene3D" id="6.10.250.2080">
    <property type="match status" value="1"/>
</dbReference>
<evidence type="ECO:0000256" key="1">
    <source>
        <dbReference type="ARBA" id="ARBA00004651"/>
    </source>
</evidence>
<keyword evidence="5 13" id="KW-1003">Cell membrane</keyword>
<evidence type="ECO:0000256" key="3">
    <source>
        <dbReference type="ARBA" id="ARBA00021622"/>
    </source>
</evidence>
<comment type="subcellular location">
    <subcellularLocation>
        <location evidence="1">Cell membrane</location>
        <topology evidence="1">Multi-pass membrane protein</topology>
    </subcellularLocation>
</comment>
<dbReference type="FunFam" id="3.40.1690.10:FF:000001">
    <property type="entry name" value="Flagellar biosynthetic protein FlhB"/>
    <property type="match status" value="1"/>
</dbReference>
<evidence type="ECO:0000256" key="4">
    <source>
        <dbReference type="ARBA" id="ARBA00022448"/>
    </source>
</evidence>
<keyword evidence="11 13" id="KW-1006">Bacterial flagellum protein export</keyword>
<evidence type="ECO:0000256" key="14">
    <source>
        <dbReference type="SAM" id="MobiDB-lite"/>
    </source>
</evidence>
<comment type="caution">
    <text evidence="13">Lacks conserved residue(s) required for the propagation of feature annotation.</text>
</comment>
<comment type="function">
    <text evidence="12 13">Required for formation of the rod structure in the basal body of the flagellar apparatus. Together with FliI and FliH, may constitute the export apparatus of flagellin.</text>
</comment>
<dbReference type="SUPFAM" id="SSF160544">
    <property type="entry name" value="EscU C-terminal domain-like"/>
    <property type="match status" value="1"/>
</dbReference>
<feature type="compositionally biased region" description="Basic and acidic residues" evidence="14">
    <location>
        <begin position="1"/>
        <end position="23"/>
    </location>
</feature>
<dbReference type="NCBIfam" id="TIGR00328">
    <property type="entry name" value="flhB"/>
    <property type="match status" value="1"/>
</dbReference>
<dbReference type="Gene3D" id="3.40.1690.10">
    <property type="entry name" value="secretion proteins EscU"/>
    <property type="match status" value="1"/>
</dbReference>
<dbReference type="InterPro" id="IPR029025">
    <property type="entry name" value="T3SS_substrate_exporter_C"/>
</dbReference>
<evidence type="ECO:0000256" key="10">
    <source>
        <dbReference type="ARBA" id="ARBA00023136"/>
    </source>
</evidence>
<organism evidence="15">
    <name type="scientific">Thermodesulfatator atlanticus</name>
    <dbReference type="NCBI Taxonomy" id="501497"/>
    <lineage>
        <taxon>Bacteria</taxon>
        <taxon>Pseudomonadati</taxon>
        <taxon>Thermodesulfobacteriota</taxon>
        <taxon>Thermodesulfobacteria</taxon>
        <taxon>Thermodesulfobacteriales</taxon>
        <taxon>Thermodesulfatatoraceae</taxon>
        <taxon>Thermodesulfatator</taxon>
    </lineage>
</organism>
<keyword evidence="4 13" id="KW-0813">Transport</keyword>
<evidence type="ECO:0000256" key="7">
    <source>
        <dbReference type="ARBA" id="ARBA00022795"/>
    </source>
</evidence>
<evidence type="ECO:0000256" key="13">
    <source>
        <dbReference type="RuleBase" id="RU364091"/>
    </source>
</evidence>
<evidence type="ECO:0000313" key="15">
    <source>
        <dbReference type="EMBL" id="HHI96273.1"/>
    </source>
</evidence>
<dbReference type="PRINTS" id="PR00950">
    <property type="entry name" value="TYPE3IMSPROT"/>
</dbReference>
<keyword evidence="10 13" id="KW-0472">Membrane</keyword>
<evidence type="ECO:0000256" key="9">
    <source>
        <dbReference type="ARBA" id="ARBA00022989"/>
    </source>
</evidence>
<dbReference type="Proteomes" id="UP000886101">
    <property type="component" value="Unassembled WGS sequence"/>
</dbReference>
<evidence type="ECO:0000256" key="11">
    <source>
        <dbReference type="ARBA" id="ARBA00023225"/>
    </source>
</evidence>
<dbReference type="PANTHER" id="PTHR30531">
    <property type="entry name" value="FLAGELLAR BIOSYNTHETIC PROTEIN FLHB"/>
    <property type="match status" value="1"/>
</dbReference>
<evidence type="ECO:0000256" key="2">
    <source>
        <dbReference type="ARBA" id="ARBA00010690"/>
    </source>
</evidence>
<sequence>MAEETLQEKTEEPTPRRREEARKRGQVAKSREVAAVAVLSGSLLSLVMGGSYMLGQLFSLWRVFLGFPERGLDQRSAQGLLELAVKLGLKALLPLWAILLPVAFLSFYLQTGGLAAWETLVPKAERIDPIKGFKRLFSLPSLVELLKSVLKLLLISYVAYLVVDSEKERVLLLARAEVPELGRVLFVLARNLFFKTLLALAVLAILDFLFQRWETERQLRMTKEELKEELKQTEGDPWVKSKIRQIQRAMAQKRMMAEVPKADVVITNPVHYAVALKYELKEMPAPQVLAKGKGHLAQRIKEIAEEAGVPVVENPPLAQALYRDVEVGGFIPQELYQAVAEVLAYVYRLKGKVN</sequence>
<feature type="transmembrane region" description="Helical" evidence="13">
    <location>
        <begin position="192"/>
        <end position="210"/>
    </location>
</feature>
<evidence type="ECO:0000256" key="8">
    <source>
        <dbReference type="ARBA" id="ARBA00022927"/>
    </source>
</evidence>
<feature type="transmembrane region" description="Helical" evidence="13">
    <location>
        <begin position="95"/>
        <end position="121"/>
    </location>
</feature>
<reference evidence="15" key="1">
    <citation type="journal article" date="2020" name="mSystems">
        <title>Genome- and Community-Level Interaction Insights into Carbon Utilization and Element Cycling Functions of Hydrothermarchaeota in Hydrothermal Sediment.</title>
        <authorList>
            <person name="Zhou Z."/>
            <person name="Liu Y."/>
            <person name="Xu W."/>
            <person name="Pan J."/>
            <person name="Luo Z.H."/>
            <person name="Li M."/>
        </authorList>
    </citation>
    <scope>NUCLEOTIDE SEQUENCE [LARGE SCALE GENOMIC DNA]</scope>
    <source>
        <strain evidence="15">HyVt-533</strain>
    </source>
</reference>
<dbReference type="InterPro" id="IPR006135">
    <property type="entry name" value="T3SS_substrate_exporter"/>
</dbReference>
<dbReference type="PANTHER" id="PTHR30531:SF12">
    <property type="entry name" value="FLAGELLAR BIOSYNTHETIC PROTEIN FLHB"/>
    <property type="match status" value="1"/>
</dbReference>
<gene>
    <name evidence="13 15" type="primary">flhB</name>
    <name evidence="15" type="ORF">ENJ96_00275</name>
</gene>
<name>A0A7V5NXY9_9BACT</name>
<keyword evidence="9 13" id="KW-1133">Transmembrane helix</keyword>
<dbReference type="Pfam" id="PF01312">
    <property type="entry name" value="Bac_export_2"/>
    <property type="match status" value="1"/>
</dbReference>
<protein>
    <recommendedName>
        <fullName evidence="3 13">Flagellar biosynthetic protein FlhB</fullName>
    </recommendedName>
</protein>
<feature type="transmembrane region" description="Helical" evidence="13">
    <location>
        <begin position="33"/>
        <end position="54"/>
    </location>
</feature>
<evidence type="ECO:0000256" key="12">
    <source>
        <dbReference type="ARBA" id="ARBA00025078"/>
    </source>
</evidence>
<proteinExistence type="inferred from homology"/>
<dbReference type="GO" id="GO:0005886">
    <property type="term" value="C:plasma membrane"/>
    <property type="evidence" value="ECO:0007669"/>
    <property type="project" value="UniProtKB-SubCell"/>
</dbReference>
<feature type="region of interest" description="Disordered" evidence="14">
    <location>
        <begin position="1"/>
        <end position="25"/>
    </location>
</feature>
<dbReference type="EMBL" id="DROK01000010">
    <property type="protein sequence ID" value="HHI96273.1"/>
    <property type="molecule type" value="Genomic_DNA"/>
</dbReference>
<accession>A0A7V5NXY9</accession>
<keyword evidence="15" id="KW-0969">Cilium</keyword>